<comment type="caution">
    <text evidence="1">The sequence shown here is derived from an EMBL/GenBank/DDBJ whole genome shotgun (WGS) entry which is preliminary data.</text>
</comment>
<keyword evidence="2" id="KW-1185">Reference proteome</keyword>
<gene>
    <name evidence="1" type="ORF">AFUS01_LOCUS38810</name>
</gene>
<sequence length="79" mass="8672">VRFIHPYFLIKTPDSGYIAVQTSDCTAGAYSNAEVKLTEFCVTGVWLLSNGACADSETDRYIVSGKDSCFKIDDPEIKV</sequence>
<name>A0A8J2L6D3_9HEXA</name>
<evidence type="ECO:0000313" key="2">
    <source>
        <dbReference type="Proteomes" id="UP000708208"/>
    </source>
</evidence>
<dbReference type="EMBL" id="CAJVCH010549345">
    <property type="protein sequence ID" value="CAG7828917.1"/>
    <property type="molecule type" value="Genomic_DNA"/>
</dbReference>
<dbReference type="Proteomes" id="UP000708208">
    <property type="component" value="Unassembled WGS sequence"/>
</dbReference>
<evidence type="ECO:0000313" key="1">
    <source>
        <dbReference type="EMBL" id="CAG7828917.1"/>
    </source>
</evidence>
<feature type="non-terminal residue" evidence="1">
    <location>
        <position position="79"/>
    </location>
</feature>
<feature type="non-terminal residue" evidence="1">
    <location>
        <position position="1"/>
    </location>
</feature>
<dbReference type="AlphaFoldDB" id="A0A8J2L6D3"/>
<reference evidence="1" key="1">
    <citation type="submission" date="2021-06" db="EMBL/GenBank/DDBJ databases">
        <authorList>
            <person name="Hodson N. C."/>
            <person name="Mongue J. A."/>
            <person name="Jaron S. K."/>
        </authorList>
    </citation>
    <scope>NUCLEOTIDE SEQUENCE</scope>
</reference>
<proteinExistence type="predicted"/>
<protein>
    <submittedName>
        <fullName evidence="1">Uncharacterized protein</fullName>
    </submittedName>
</protein>
<organism evidence="1 2">
    <name type="scientific">Allacma fusca</name>
    <dbReference type="NCBI Taxonomy" id="39272"/>
    <lineage>
        <taxon>Eukaryota</taxon>
        <taxon>Metazoa</taxon>
        <taxon>Ecdysozoa</taxon>
        <taxon>Arthropoda</taxon>
        <taxon>Hexapoda</taxon>
        <taxon>Collembola</taxon>
        <taxon>Symphypleona</taxon>
        <taxon>Sminthuridae</taxon>
        <taxon>Allacma</taxon>
    </lineage>
</organism>
<dbReference type="OrthoDB" id="8298862at2759"/>
<accession>A0A8J2L6D3</accession>